<keyword evidence="2 3" id="KW-0378">Hydrolase</keyword>
<comment type="caution">
    <text evidence="5">The sequence shown here is derived from an EMBL/GenBank/DDBJ whole genome shotgun (WGS) entry which is preliminary data.</text>
</comment>
<dbReference type="GO" id="GO:0016787">
    <property type="term" value="F:hydrolase activity"/>
    <property type="evidence" value="ECO:0007669"/>
    <property type="project" value="UniProtKB-KW"/>
</dbReference>
<evidence type="ECO:0000313" key="5">
    <source>
        <dbReference type="EMBL" id="OHV30005.1"/>
    </source>
</evidence>
<evidence type="ECO:0000259" key="4">
    <source>
        <dbReference type="Pfam" id="PF00135"/>
    </source>
</evidence>
<comment type="similarity">
    <text evidence="1 3">Belongs to the type-B carboxylesterase/lipase family.</text>
</comment>
<dbReference type="InterPro" id="IPR050309">
    <property type="entry name" value="Type-B_Carboxylest/Lipase"/>
</dbReference>
<gene>
    <name evidence="5" type="ORF">CC117_27970</name>
</gene>
<dbReference type="SUPFAM" id="SSF53474">
    <property type="entry name" value="alpha/beta-Hydrolases"/>
    <property type="match status" value="1"/>
</dbReference>
<keyword evidence="6" id="KW-1185">Reference proteome</keyword>
<dbReference type="InterPro" id="IPR019826">
    <property type="entry name" value="Carboxylesterase_B_AS"/>
</dbReference>
<dbReference type="EC" id="3.1.1.-" evidence="3"/>
<feature type="domain" description="Carboxylesterase type B" evidence="4">
    <location>
        <begin position="36"/>
        <end position="533"/>
    </location>
</feature>
<dbReference type="Gene3D" id="3.40.50.1820">
    <property type="entry name" value="alpha/beta hydrolase"/>
    <property type="match status" value="1"/>
</dbReference>
<dbReference type="InterPro" id="IPR029058">
    <property type="entry name" value="AB_hydrolase_fold"/>
</dbReference>
<organism evidence="5 6">
    <name type="scientific">Parafrankia colletiae</name>
    <dbReference type="NCBI Taxonomy" id="573497"/>
    <lineage>
        <taxon>Bacteria</taxon>
        <taxon>Bacillati</taxon>
        <taxon>Actinomycetota</taxon>
        <taxon>Actinomycetes</taxon>
        <taxon>Frankiales</taxon>
        <taxon>Frankiaceae</taxon>
        <taxon>Parafrankia</taxon>
    </lineage>
</organism>
<dbReference type="Proteomes" id="UP000179627">
    <property type="component" value="Unassembled WGS sequence"/>
</dbReference>
<dbReference type="OrthoDB" id="3199405at2"/>
<name>A0A1S1Q9W5_9ACTN</name>
<dbReference type="InterPro" id="IPR002018">
    <property type="entry name" value="CarbesteraseB"/>
</dbReference>
<dbReference type="PANTHER" id="PTHR11559">
    <property type="entry name" value="CARBOXYLESTERASE"/>
    <property type="match status" value="1"/>
</dbReference>
<dbReference type="AlphaFoldDB" id="A0A1S1Q9W5"/>
<dbReference type="PROSITE" id="PS00122">
    <property type="entry name" value="CARBOXYLESTERASE_B_1"/>
    <property type="match status" value="1"/>
</dbReference>
<protein>
    <recommendedName>
        <fullName evidence="3">Carboxylic ester hydrolase</fullName>
        <ecNumber evidence="3">3.1.1.-</ecNumber>
    </recommendedName>
</protein>
<accession>A0A1S1Q9W5</accession>
<sequence length="568" mass="57324">MLLPLFLAAAVLCGACDGGRGGSAEPPGGLRAVPAPVAATTGGEVRGVVAGDVVSFYGIPYAAAPVGNLRWRAPVPPAPWQGVRDGSVRGHPCPQTDALAAAASEDCLFVNVTAPTAAVAAAGVTSTGGSTGASATASVTARTGEVRRPVLVWIHGGGFAAGSANEVDMSALAAGGPAVLVGVNYRLGALGQLALPALTTESGGDAGSYAVADIIAALRWVRDNAAAFGGDPGNITIFGESAGSVNVCAVLAAPSARGLVQRAVMQSGPCLWPFPAMAAAERTGEAFAAQLGCTDPATVLGCLRATPVERVLDMGGQADVLTSPRWAPVTGSLTLPRPPAEAIAEGAADRVPVIVGTVRDEGRAFTANFDPGQELTAERFTQIVREQMPDKADAVLAAYPLGAVPPRERLAQVITDRLFACPTARSADLFTRTGSRVYGYEFDVPGLTPVIAGVNPGATHTAELPYLFPAGSSGSPTSSGPAGFAAGPSAGPSLTPDQRDLSAAMIDYWTRFAAAGDPNAASSTGPLPAWPSWPVTRTPTSPDRLVLQPGTIEAGAGYAAAHHCEIWG</sequence>
<evidence type="ECO:0000256" key="3">
    <source>
        <dbReference type="RuleBase" id="RU361235"/>
    </source>
</evidence>
<dbReference type="EMBL" id="MBLM01000156">
    <property type="protein sequence ID" value="OHV30005.1"/>
    <property type="molecule type" value="Genomic_DNA"/>
</dbReference>
<evidence type="ECO:0000256" key="2">
    <source>
        <dbReference type="ARBA" id="ARBA00022801"/>
    </source>
</evidence>
<proteinExistence type="inferred from homology"/>
<evidence type="ECO:0000256" key="1">
    <source>
        <dbReference type="ARBA" id="ARBA00005964"/>
    </source>
</evidence>
<dbReference type="Pfam" id="PF00135">
    <property type="entry name" value="COesterase"/>
    <property type="match status" value="1"/>
</dbReference>
<evidence type="ECO:0000313" key="6">
    <source>
        <dbReference type="Proteomes" id="UP000179627"/>
    </source>
</evidence>
<reference evidence="6" key="1">
    <citation type="submission" date="2016-07" db="EMBL/GenBank/DDBJ databases">
        <title>Sequence Frankia sp. strain CcI1.17.</title>
        <authorList>
            <person name="Ghodhbane-Gtari F."/>
            <person name="Swanson E."/>
            <person name="Gueddou A."/>
            <person name="Morris K."/>
            <person name="Hezbri K."/>
            <person name="Ktari A."/>
            <person name="Nouioui I."/>
            <person name="Abebe-Akele F."/>
            <person name="Simpson S."/>
            <person name="Thomas K."/>
            <person name="Gtari M."/>
            <person name="Tisa L.S."/>
            <person name="Hurst S."/>
        </authorList>
    </citation>
    <scope>NUCLEOTIDE SEQUENCE [LARGE SCALE GENOMIC DNA]</scope>
    <source>
        <strain evidence="6">Cc1.17</strain>
    </source>
</reference>